<feature type="non-terminal residue" evidence="1">
    <location>
        <position position="51"/>
    </location>
</feature>
<keyword evidence="2" id="KW-1185">Reference proteome</keyword>
<dbReference type="EMBL" id="JAMKFB020000018">
    <property type="protein sequence ID" value="KAL0168523.1"/>
    <property type="molecule type" value="Genomic_DNA"/>
</dbReference>
<protein>
    <submittedName>
        <fullName evidence="1">Uncharacterized protein</fullName>
    </submittedName>
</protein>
<gene>
    <name evidence="1" type="ORF">M9458_036745</name>
</gene>
<feature type="non-terminal residue" evidence="1">
    <location>
        <position position="1"/>
    </location>
</feature>
<evidence type="ECO:0000313" key="1">
    <source>
        <dbReference type="EMBL" id="KAL0168523.1"/>
    </source>
</evidence>
<dbReference type="AlphaFoldDB" id="A0ABD0P349"/>
<evidence type="ECO:0000313" key="2">
    <source>
        <dbReference type="Proteomes" id="UP001529510"/>
    </source>
</evidence>
<sequence length="51" mass="5757">PVNLRFVPFRTWRPSAPSWRVPAPSAPPWRAPGLSVLFWWPSTLPVPLAPP</sequence>
<name>A0ABD0P349_CIRMR</name>
<accession>A0ABD0P349</accession>
<comment type="caution">
    <text evidence="1">The sequence shown here is derived from an EMBL/GenBank/DDBJ whole genome shotgun (WGS) entry which is preliminary data.</text>
</comment>
<proteinExistence type="predicted"/>
<reference evidence="1 2" key="1">
    <citation type="submission" date="2024-05" db="EMBL/GenBank/DDBJ databases">
        <title>Genome sequencing and assembly of Indian major carp, Cirrhinus mrigala (Hamilton, 1822).</title>
        <authorList>
            <person name="Mohindra V."/>
            <person name="Chowdhury L.M."/>
            <person name="Lal K."/>
            <person name="Jena J.K."/>
        </authorList>
    </citation>
    <scope>NUCLEOTIDE SEQUENCE [LARGE SCALE GENOMIC DNA]</scope>
    <source>
        <strain evidence="1">CM1030</strain>
        <tissue evidence="1">Blood</tissue>
    </source>
</reference>
<dbReference type="Proteomes" id="UP001529510">
    <property type="component" value="Unassembled WGS sequence"/>
</dbReference>
<organism evidence="1 2">
    <name type="scientific">Cirrhinus mrigala</name>
    <name type="common">Mrigala</name>
    <dbReference type="NCBI Taxonomy" id="683832"/>
    <lineage>
        <taxon>Eukaryota</taxon>
        <taxon>Metazoa</taxon>
        <taxon>Chordata</taxon>
        <taxon>Craniata</taxon>
        <taxon>Vertebrata</taxon>
        <taxon>Euteleostomi</taxon>
        <taxon>Actinopterygii</taxon>
        <taxon>Neopterygii</taxon>
        <taxon>Teleostei</taxon>
        <taxon>Ostariophysi</taxon>
        <taxon>Cypriniformes</taxon>
        <taxon>Cyprinidae</taxon>
        <taxon>Labeoninae</taxon>
        <taxon>Labeonini</taxon>
        <taxon>Cirrhinus</taxon>
    </lineage>
</organism>